<reference evidence="1" key="1">
    <citation type="submission" date="2014-09" db="EMBL/GenBank/DDBJ databases">
        <authorList>
            <person name="Magalhaes I.L.F."/>
            <person name="Oliveira U."/>
            <person name="Santos F.R."/>
            <person name="Vidigal T.H.D.A."/>
            <person name="Brescovit A.D."/>
            <person name="Santos A.J."/>
        </authorList>
    </citation>
    <scope>NUCLEOTIDE SEQUENCE</scope>
    <source>
        <tissue evidence="1">Shoot tissue taken approximately 20 cm above the soil surface</tissue>
    </source>
</reference>
<proteinExistence type="predicted"/>
<protein>
    <submittedName>
        <fullName evidence="1">Uncharacterized protein</fullName>
    </submittedName>
</protein>
<evidence type="ECO:0000313" key="1">
    <source>
        <dbReference type="EMBL" id="JAD28354.1"/>
    </source>
</evidence>
<organism evidence="1">
    <name type="scientific">Arundo donax</name>
    <name type="common">Giant reed</name>
    <name type="synonym">Donax arundinaceus</name>
    <dbReference type="NCBI Taxonomy" id="35708"/>
    <lineage>
        <taxon>Eukaryota</taxon>
        <taxon>Viridiplantae</taxon>
        <taxon>Streptophyta</taxon>
        <taxon>Embryophyta</taxon>
        <taxon>Tracheophyta</taxon>
        <taxon>Spermatophyta</taxon>
        <taxon>Magnoliopsida</taxon>
        <taxon>Liliopsida</taxon>
        <taxon>Poales</taxon>
        <taxon>Poaceae</taxon>
        <taxon>PACMAD clade</taxon>
        <taxon>Arundinoideae</taxon>
        <taxon>Arundineae</taxon>
        <taxon>Arundo</taxon>
    </lineage>
</organism>
<dbReference type="EMBL" id="GBRH01269541">
    <property type="protein sequence ID" value="JAD28354.1"/>
    <property type="molecule type" value="Transcribed_RNA"/>
</dbReference>
<name>A0A0A8YNM2_ARUDO</name>
<dbReference type="AlphaFoldDB" id="A0A0A8YNM2"/>
<reference evidence="1" key="2">
    <citation type="journal article" date="2015" name="Data Brief">
        <title>Shoot transcriptome of the giant reed, Arundo donax.</title>
        <authorList>
            <person name="Barrero R.A."/>
            <person name="Guerrero F.D."/>
            <person name="Moolhuijzen P."/>
            <person name="Goolsby J.A."/>
            <person name="Tidwell J."/>
            <person name="Bellgard S.E."/>
            <person name="Bellgard M.I."/>
        </authorList>
    </citation>
    <scope>NUCLEOTIDE SEQUENCE</scope>
    <source>
        <tissue evidence="1">Shoot tissue taken approximately 20 cm above the soil surface</tissue>
    </source>
</reference>
<sequence>MVVWAQLQSSEYLYSYHHFPARAQNHPLPLNHFWNLYCFLQKNSRFHSRFLMNLHWRMKLKVLQVTYYFWL</sequence>
<accession>A0A0A8YNM2</accession>